<keyword evidence="3" id="KW-1185">Reference proteome</keyword>
<name>A0A016VQT1_9BILA</name>
<feature type="chain" id="PRO_5001490415" description="Secreted protein" evidence="1">
    <location>
        <begin position="21"/>
        <end position="76"/>
    </location>
</feature>
<gene>
    <name evidence="2" type="primary">Acey_s0005.g2340</name>
    <name evidence="2" type="ORF">Y032_0005g2340</name>
</gene>
<organism evidence="2 3">
    <name type="scientific">Ancylostoma ceylanicum</name>
    <dbReference type="NCBI Taxonomy" id="53326"/>
    <lineage>
        <taxon>Eukaryota</taxon>
        <taxon>Metazoa</taxon>
        <taxon>Ecdysozoa</taxon>
        <taxon>Nematoda</taxon>
        <taxon>Chromadorea</taxon>
        <taxon>Rhabditida</taxon>
        <taxon>Rhabditina</taxon>
        <taxon>Rhabditomorpha</taxon>
        <taxon>Strongyloidea</taxon>
        <taxon>Ancylostomatidae</taxon>
        <taxon>Ancylostomatinae</taxon>
        <taxon>Ancylostoma</taxon>
    </lineage>
</organism>
<protein>
    <recommendedName>
        <fullName evidence="4">Secreted protein</fullName>
    </recommendedName>
</protein>
<evidence type="ECO:0000313" key="2">
    <source>
        <dbReference type="EMBL" id="EYC29929.1"/>
    </source>
</evidence>
<evidence type="ECO:0000313" key="3">
    <source>
        <dbReference type="Proteomes" id="UP000024635"/>
    </source>
</evidence>
<comment type="caution">
    <text evidence="2">The sequence shown here is derived from an EMBL/GenBank/DDBJ whole genome shotgun (WGS) entry which is preliminary data.</text>
</comment>
<evidence type="ECO:0008006" key="4">
    <source>
        <dbReference type="Google" id="ProtNLM"/>
    </source>
</evidence>
<feature type="signal peptide" evidence="1">
    <location>
        <begin position="1"/>
        <end position="20"/>
    </location>
</feature>
<accession>A0A016VQT1</accession>
<reference evidence="3" key="1">
    <citation type="journal article" date="2015" name="Nat. Genet.">
        <title>The genome and transcriptome of the zoonotic hookworm Ancylostoma ceylanicum identify infection-specific gene families.</title>
        <authorList>
            <person name="Schwarz E.M."/>
            <person name="Hu Y."/>
            <person name="Antoshechkin I."/>
            <person name="Miller M.M."/>
            <person name="Sternberg P.W."/>
            <person name="Aroian R.V."/>
        </authorList>
    </citation>
    <scope>NUCLEOTIDE SEQUENCE</scope>
    <source>
        <strain evidence="3">HY135</strain>
    </source>
</reference>
<dbReference type="EMBL" id="JARK01001341">
    <property type="protein sequence ID" value="EYC29929.1"/>
    <property type="molecule type" value="Genomic_DNA"/>
</dbReference>
<dbReference type="Proteomes" id="UP000024635">
    <property type="component" value="Unassembled WGS sequence"/>
</dbReference>
<sequence>MQQISTRWLLRMLASSRLLAVSVPTLSVASRTGNRECCCLCWRTNVFGRLRLLAGSPRILSALLGRGSVRRFRETP</sequence>
<evidence type="ECO:0000256" key="1">
    <source>
        <dbReference type="SAM" id="SignalP"/>
    </source>
</evidence>
<proteinExistence type="predicted"/>
<dbReference type="AlphaFoldDB" id="A0A016VQT1"/>
<keyword evidence="1" id="KW-0732">Signal</keyword>